<proteinExistence type="predicted"/>
<dbReference type="HOGENOM" id="CLU_1252381_0_0_1"/>
<feature type="compositionally biased region" description="Low complexity" evidence="1">
    <location>
        <begin position="1"/>
        <end position="15"/>
    </location>
</feature>
<reference evidence="2" key="1">
    <citation type="submission" date="2015-04" db="UniProtKB">
        <authorList>
            <consortium name="EnsemblPlants"/>
        </authorList>
    </citation>
    <scope>IDENTIFICATION</scope>
    <source>
        <strain evidence="2">SL10</strain>
    </source>
</reference>
<dbReference type="Proteomes" id="UP000006591">
    <property type="component" value="Chromosome 12"/>
</dbReference>
<protein>
    <submittedName>
        <fullName evidence="2">Uncharacterized protein</fullName>
    </submittedName>
</protein>
<feature type="compositionally biased region" description="Low complexity" evidence="1">
    <location>
        <begin position="93"/>
        <end position="102"/>
    </location>
</feature>
<dbReference type="AlphaFoldDB" id="A0A0E0JAH5"/>
<feature type="compositionally biased region" description="Basic residues" evidence="1">
    <location>
        <begin position="52"/>
        <end position="63"/>
    </location>
</feature>
<reference evidence="2" key="2">
    <citation type="submission" date="2018-04" db="EMBL/GenBank/DDBJ databases">
        <title>OnivRS2 (Oryza nivara Reference Sequence Version 2).</title>
        <authorList>
            <person name="Zhang J."/>
            <person name="Kudrna D."/>
            <person name="Lee S."/>
            <person name="Talag J."/>
            <person name="Rajasekar S."/>
            <person name="Welchert J."/>
            <person name="Hsing Y.-I."/>
            <person name="Wing R.A."/>
        </authorList>
    </citation>
    <scope>NUCLEOTIDE SEQUENCE [LARGE SCALE GENOMIC DNA]</scope>
    <source>
        <strain evidence="2">SL10</strain>
    </source>
</reference>
<feature type="region of interest" description="Disordered" evidence="1">
    <location>
        <begin position="42"/>
        <end position="135"/>
    </location>
</feature>
<organism evidence="2">
    <name type="scientific">Oryza nivara</name>
    <name type="common">Indian wild rice</name>
    <name type="synonym">Oryza sativa f. spontanea</name>
    <dbReference type="NCBI Taxonomy" id="4536"/>
    <lineage>
        <taxon>Eukaryota</taxon>
        <taxon>Viridiplantae</taxon>
        <taxon>Streptophyta</taxon>
        <taxon>Embryophyta</taxon>
        <taxon>Tracheophyta</taxon>
        <taxon>Spermatophyta</taxon>
        <taxon>Magnoliopsida</taxon>
        <taxon>Liliopsida</taxon>
        <taxon>Poales</taxon>
        <taxon>Poaceae</taxon>
        <taxon>BOP clade</taxon>
        <taxon>Oryzoideae</taxon>
        <taxon>Oryzeae</taxon>
        <taxon>Oryzinae</taxon>
        <taxon>Oryza</taxon>
    </lineage>
</organism>
<evidence type="ECO:0000256" key="1">
    <source>
        <dbReference type="SAM" id="MobiDB-lite"/>
    </source>
</evidence>
<accession>A0A0E0JAH5</accession>
<evidence type="ECO:0000313" key="3">
    <source>
        <dbReference type="Proteomes" id="UP000006591"/>
    </source>
</evidence>
<evidence type="ECO:0000313" key="2">
    <source>
        <dbReference type="EnsemblPlants" id="ONIVA12G12610.1"/>
    </source>
</evidence>
<feature type="region of interest" description="Disordered" evidence="1">
    <location>
        <begin position="1"/>
        <end position="23"/>
    </location>
</feature>
<keyword evidence="3" id="KW-1185">Reference proteome</keyword>
<sequence>MCPTTRPLPLFLRRGGLSGHRGRGGSIVVREAWVRQLWRRDEDVEEAPHGGGPHRRERGKKRPTNQLPPSRRRTWAGARPSLPWPDADEASDDSPSASSPAAQGPRLTLWRGRSTSRRRGAPAGEREEEASEPVTTVSYPHAGGNSAPHPAAGETFDGSPNTVAWMVMGRLADASAYNSASLALCLCSCGAGIVVGHQRGCSGRVPPWRRRAVVGGASRAA</sequence>
<dbReference type="EnsemblPlants" id="ONIVA12G12610.1">
    <property type="protein sequence ID" value="ONIVA12G12610.1"/>
    <property type="gene ID" value="ONIVA12G12610"/>
</dbReference>
<name>A0A0E0JAH5_ORYNI</name>
<dbReference type="Gramene" id="ONIVA12G12610.1">
    <property type="protein sequence ID" value="ONIVA12G12610.1"/>
    <property type="gene ID" value="ONIVA12G12610"/>
</dbReference>